<protein>
    <submittedName>
        <fullName evidence="2">Uncharacterized protein</fullName>
    </submittedName>
</protein>
<comment type="caution">
    <text evidence="2">The sequence shown here is derived from an EMBL/GenBank/DDBJ whole genome shotgun (WGS) entry which is preliminary data.</text>
</comment>
<dbReference type="HOGENOM" id="CLU_1711652_0_0_9"/>
<feature type="region of interest" description="Disordered" evidence="1">
    <location>
        <begin position="72"/>
        <end position="96"/>
    </location>
</feature>
<sequence>MEVTYYIREEKMATVKDVLERAEEYAASGQDEKARRFYQAVIDRMPGTKEALDAQKRLDVMAKSAAVTFDLEDLDGAPPQTQAPRPGASAGAQPAGKVKTCRACGQAIPKSAKVCPLLRCQTKGQDPVDCSRGGGAVSRDRRRGGRRRFGLAF</sequence>
<feature type="compositionally biased region" description="Basic residues" evidence="1">
    <location>
        <begin position="140"/>
        <end position="153"/>
    </location>
</feature>
<proteinExistence type="predicted"/>
<dbReference type="STRING" id="887929.HMP0721_2217"/>
<dbReference type="EMBL" id="AEQN01000028">
    <property type="protein sequence ID" value="EFV00768.1"/>
    <property type="molecule type" value="Genomic_DNA"/>
</dbReference>
<evidence type="ECO:0000313" key="3">
    <source>
        <dbReference type="Proteomes" id="UP000004754"/>
    </source>
</evidence>
<gene>
    <name evidence="2" type="ORF">HMP0721_2217</name>
</gene>
<reference evidence="2 3" key="1">
    <citation type="submission" date="2010-12" db="EMBL/GenBank/DDBJ databases">
        <authorList>
            <person name="Muzny D."/>
            <person name="Qin X."/>
            <person name="Deng J."/>
            <person name="Jiang H."/>
            <person name="Liu Y."/>
            <person name="Qu J."/>
            <person name="Song X.-Z."/>
            <person name="Zhang L."/>
            <person name="Thornton R."/>
            <person name="Coyle M."/>
            <person name="Francisco L."/>
            <person name="Jackson L."/>
            <person name="Javaid M."/>
            <person name="Korchina V."/>
            <person name="Kovar C."/>
            <person name="Mata R."/>
            <person name="Mathew T."/>
            <person name="Ngo R."/>
            <person name="Nguyen L."/>
            <person name="Nguyen N."/>
            <person name="Okwuonu G."/>
            <person name="Ongeri F."/>
            <person name="Pham C."/>
            <person name="Simmons D."/>
            <person name="Wilczek-Boney K."/>
            <person name="Hale W."/>
            <person name="Jakkamsetti A."/>
            <person name="Pham P."/>
            <person name="Ruth R."/>
            <person name="San Lucas F."/>
            <person name="Warren J."/>
            <person name="Zhang J."/>
            <person name="Zhao Z."/>
            <person name="Zhou C."/>
            <person name="Zhu D."/>
            <person name="Lee S."/>
            <person name="Bess C."/>
            <person name="Blankenburg K."/>
            <person name="Forbes L."/>
            <person name="Fu Q."/>
            <person name="Gubbala S."/>
            <person name="Hirani K."/>
            <person name="Jayaseelan J.C."/>
            <person name="Lara F."/>
            <person name="Munidasa M."/>
            <person name="Palculict T."/>
            <person name="Patil S."/>
            <person name="Pu L.-L."/>
            <person name="Saada N."/>
            <person name="Tang L."/>
            <person name="Weissenberger G."/>
            <person name="Zhu Y."/>
            <person name="Hemphill L."/>
            <person name="Shang Y."/>
            <person name="Youmans B."/>
            <person name="Ayvaz T."/>
            <person name="Ross M."/>
            <person name="Santibanez J."/>
            <person name="Aqrawi P."/>
            <person name="Gross S."/>
            <person name="Joshi V."/>
            <person name="Fowler G."/>
            <person name="Nazareth L."/>
            <person name="Reid J."/>
            <person name="Worley K."/>
            <person name="Petrosino J."/>
            <person name="Highlander S."/>
            <person name="Gibbs R."/>
        </authorList>
    </citation>
    <scope>NUCLEOTIDE SEQUENCE [LARGE SCALE GENOMIC DNA]</scope>
    <source>
        <strain evidence="2 3">ATCC 23263</strain>
    </source>
</reference>
<evidence type="ECO:0000256" key="1">
    <source>
        <dbReference type="SAM" id="MobiDB-lite"/>
    </source>
</evidence>
<keyword evidence="3" id="KW-1185">Reference proteome</keyword>
<accession>E6MJN2</accession>
<feature type="region of interest" description="Disordered" evidence="1">
    <location>
        <begin position="128"/>
        <end position="153"/>
    </location>
</feature>
<dbReference type="Proteomes" id="UP000004754">
    <property type="component" value="Unassembled WGS sequence"/>
</dbReference>
<evidence type="ECO:0000313" key="2">
    <source>
        <dbReference type="EMBL" id="EFV00768.1"/>
    </source>
</evidence>
<name>E6MJN2_9FIRM</name>
<organism evidence="2 3">
    <name type="scientific">Pseudoramibacter alactolyticus ATCC 23263</name>
    <dbReference type="NCBI Taxonomy" id="887929"/>
    <lineage>
        <taxon>Bacteria</taxon>
        <taxon>Bacillati</taxon>
        <taxon>Bacillota</taxon>
        <taxon>Clostridia</taxon>
        <taxon>Eubacteriales</taxon>
        <taxon>Eubacteriaceae</taxon>
        <taxon>Pseudoramibacter</taxon>
    </lineage>
</organism>
<dbReference type="AlphaFoldDB" id="E6MJN2"/>